<dbReference type="Gene3D" id="3.30.1130.10">
    <property type="match status" value="1"/>
</dbReference>
<evidence type="ECO:0000256" key="3">
    <source>
        <dbReference type="ARBA" id="ARBA00005013"/>
    </source>
</evidence>
<dbReference type="Proteomes" id="UP000027154">
    <property type="component" value="Unassembled WGS sequence"/>
</dbReference>
<evidence type="ECO:0000313" key="13">
    <source>
        <dbReference type="Proteomes" id="UP000027154"/>
    </source>
</evidence>
<evidence type="ECO:0000259" key="9">
    <source>
        <dbReference type="SMART" id="SM00905"/>
    </source>
</evidence>
<evidence type="ECO:0000256" key="7">
    <source>
        <dbReference type="ARBA" id="ARBA00023239"/>
    </source>
</evidence>
<sequence length="119" mass="13222">MDKVFISQLHVDTIIGVYDFEKESKQSLYFDIEMLSDIKPAAANDDINLALDYSKVSERVIEHCTAKPVELLETLVEQLAQIILTEFNTPQVTIKVSKPAAVAQAQTVGVEITRAKVSN</sequence>
<evidence type="ECO:0000256" key="4">
    <source>
        <dbReference type="ARBA" id="ARBA00005708"/>
    </source>
</evidence>
<reference evidence="12 13" key="1">
    <citation type="submission" date="2014-04" db="EMBL/GenBank/DDBJ databases">
        <title>Pseudoalteromonas galatheae sp. nov., isolated from a deep-sea polychaete near Canal Concepcion, Chile.</title>
        <authorList>
            <person name="Machado H.R."/>
            <person name="Gram L."/>
            <person name="Vynne N.G."/>
        </authorList>
    </citation>
    <scope>NUCLEOTIDE SEQUENCE [LARGE SCALE GENOMIC DNA]</scope>
    <source>
        <strain evidence="12 13">KMM216</strain>
    </source>
</reference>
<dbReference type="EMBL" id="JJNZ01000053">
    <property type="protein sequence ID" value="KDC49867.1"/>
    <property type="molecule type" value="Genomic_DNA"/>
</dbReference>
<dbReference type="GO" id="GO:0005737">
    <property type="term" value="C:cytoplasm"/>
    <property type="evidence" value="ECO:0007669"/>
    <property type="project" value="TreeGrafter"/>
</dbReference>
<comment type="caution">
    <text evidence="12">The sequence shown here is derived from an EMBL/GenBank/DDBJ whole genome shotgun (WGS) entry which is preliminary data.</text>
</comment>
<dbReference type="SMART" id="SM00905">
    <property type="entry name" value="FolB"/>
    <property type="match status" value="1"/>
</dbReference>
<dbReference type="PANTHER" id="PTHR42844:SF1">
    <property type="entry name" value="DIHYDRONEOPTERIN ALDOLASE 1-RELATED"/>
    <property type="match status" value="1"/>
</dbReference>
<keyword evidence="5 8" id="KW-0289">Folate biosynthesis</keyword>
<dbReference type="CDD" id="cd00534">
    <property type="entry name" value="DHNA_DHNTPE"/>
    <property type="match status" value="1"/>
</dbReference>
<evidence type="ECO:0000313" key="14">
    <source>
        <dbReference type="Proteomes" id="UP000322915"/>
    </source>
</evidence>
<accession>A0A063KPN2</accession>
<dbReference type="RefSeq" id="WP_033030921.1">
    <property type="nucleotide sequence ID" value="NZ_JBBMQW010000028.1"/>
</dbReference>
<comment type="catalytic activity">
    <reaction evidence="2 8">
        <text>7,8-dihydroneopterin = 6-hydroxymethyl-7,8-dihydropterin + glycolaldehyde</text>
        <dbReference type="Rhea" id="RHEA:10540"/>
        <dbReference type="ChEBI" id="CHEBI:17001"/>
        <dbReference type="ChEBI" id="CHEBI:17071"/>
        <dbReference type="ChEBI" id="CHEBI:44841"/>
        <dbReference type="EC" id="4.1.2.25"/>
    </reaction>
</comment>
<evidence type="ECO:0000313" key="10">
    <source>
        <dbReference type="EMBL" id="KAA1155785.1"/>
    </source>
</evidence>
<organism evidence="12 13">
    <name type="scientific">Pseudoalteromonas fuliginea</name>
    <dbReference type="NCBI Taxonomy" id="1872678"/>
    <lineage>
        <taxon>Bacteria</taxon>
        <taxon>Pseudomonadati</taxon>
        <taxon>Pseudomonadota</taxon>
        <taxon>Gammaproteobacteria</taxon>
        <taxon>Alteromonadales</taxon>
        <taxon>Pseudoalteromonadaceae</taxon>
        <taxon>Pseudoalteromonas</taxon>
    </lineage>
</organism>
<dbReference type="GO" id="GO:0004150">
    <property type="term" value="F:dihydroneopterin aldolase activity"/>
    <property type="evidence" value="ECO:0007669"/>
    <property type="project" value="UniProtKB-UniRule"/>
</dbReference>
<dbReference type="EC" id="4.1.2.25" evidence="8"/>
<evidence type="ECO:0000256" key="1">
    <source>
        <dbReference type="ARBA" id="ARBA00000693"/>
    </source>
</evidence>
<feature type="domain" description="Dihydroneopterin aldolase/epimerase" evidence="9">
    <location>
        <begin position="4"/>
        <end position="114"/>
    </location>
</feature>
<protein>
    <recommendedName>
        <fullName evidence="8">7,8-dihydroneopterin aldolase</fullName>
        <ecNumber evidence="8">4.1.2.25</ecNumber>
    </recommendedName>
</protein>
<dbReference type="NCBIfam" id="TIGR00525">
    <property type="entry name" value="folB"/>
    <property type="match status" value="1"/>
</dbReference>
<dbReference type="EMBL" id="SEUK01000038">
    <property type="protein sequence ID" value="KAA1164376.1"/>
    <property type="molecule type" value="Genomic_DNA"/>
</dbReference>
<keyword evidence="7 8" id="KW-0456">Lyase</keyword>
<dbReference type="GO" id="GO:0016853">
    <property type="term" value="F:isomerase activity"/>
    <property type="evidence" value="ECO:0007669"/>
    <property type="project" value="UniProtKB-KW"/>
</dbReference>
<dbReference type="EMBL" id="SEUJ01000071">
    <property type="protein sequence ID" value="KAA1155785.1"/>
    <property type="molecule type" value="Genomic_DNA"/>
</dbReference>
<keyword evidence="6" id="KW-0413">Isomerase</keyword>
<dbReference type="InterPro" id="IPR006157">
    <property type="entry name" value="FolB_dom"/>
</dbReference>
<dbReference type="PANTHER" id="PTHR42844">
    <property type="entry name" value="DIHYDRONEOPTERIN ALDOLASE 1-RELATED"/>
    <property type="match status" value="1"/>
</dbReference>
<dbReference type="InterPro" id="IPR006156">
    <property type="entry name" value="Dihydroneopterin_aldolase"/>
</dbReference>
<dbReference type="GO" id="GO:0046654">
    <property type="term" value="P:tetrahydrofolate biosynthetic process"/>
    <property type="evidence" value="ECO:0007669"/>
    <property type="project" value="UniProtKB-UniRule"/>
</dbReference>
<proteinExistence type="inferred from homology"/>
<name>A0A063KPN2_9GAMM</name>
<evidence type="ECO:0000256" key="5">
    <source>
        <dbReference type="ARBA" id="ARBA00022909"/>
    </source>
</evidence>
<dbReference type="OrthoDB" id="9810587at2"/>
<evidence type="ECO:0000313" key="15">
    <source>
        <dbReference type="Proteomes" id="UP000324162"/>
    </source>
</evidence>
<evidence type="ECO:0000256" key="2">
    <source>
        <dbReference type="ARBA" id="ARBA00001353"/>
    </source>
</evidence>
<dbReference type="NCBIfam" id="TIGR00526">
    <property type="entry name" value="folB_dom"/>
    <property type="match status" value="1"/>
</dbReference>
<evidence type="ECO:0000256" key="8">
    <source>
        <dbReference type="RuleBase" id="RU362079"/>
    </source>
</evidence>
<comment type="function">
    <text evidence="8">Catalyzes the conversion of 7,8-dihydroneopterin to 6-hydroxymethyl-7,8-dihydropterin.</text>
</comment>
<reference evidence="14 15" key="2">
    <citation type="submission" date="2019-01" db="EMBL/GenBank/DDBJ databases">
        <title>Genome sequences of marine Pseudoalteromonas species.</title>
        <authorList>
            <person name="Boraston A.B."/>
            <person name="Hehemann J.-H."/>
            <person name="Vickers C.J."/>
            <person name="Salama-Alber O."/>
            <person name="Abe K."/>
            <person name="Hettle A.J."/>
        </authorList>
    </citation>
    <scope>NUCLEOTIDE SEQUENCE [LARGE SCALE GENOMIC DNA]</scope>
    <source>
        <strain evidence="11 15">PS42</strain>
        <strain evidence="10 14">PS47</strain>
    </source>
</reference>
<comment type="similarity">
    <text evidence="4 8">Belongs to the DHNA family.</text>
</comment>
<dbReference type="FunFam" id="3.30.1130.10:FF:000002">
    <property type="entry name" value="7,8-dihydroneopterin aldolase"/>
    <property type="match status" value="1"/>
</dbReference>
<dbReference type="InterPro" id="IPR043133">
    <property type="entry name" value="GTP-CH-I_C/QueF"/>
</dbReference>
<dbReference type="Proteomes" id="UP000322915">
    <property type="component" value="Unassembled WGS sequence"/>
</dbReference>
<gene>
    <name evidence="12" type="primary">folB</name>
    <name evidence="12" type="ORF">DC53_14860</name>
    <name evidence="11" type="ORF">EU508_02280</name>
    <name evidence="10" type="ORF">EU509_11760</name>
</gene>
<dbReference type="GO" id="GO:0046656">
    <property type="term" value="P:folic acid biosynthetic process"/>
    <property type="evidence" value="ECO:0007669"/>
    <property type="project" value="UniProtKB-UniRule"/>
</dbReference>
<comment type="pathway">
    <text evidence="3 8">Cofactor biosynthesis; tetrahydrofolate biosynthesis; 2-amino-4-hydroxy-6-hydroxymethyl-7,8-dihydropteridine diphosphate from 7,8-dihydroneopterin triphosphate: step 3/4.</text>
</comment>
<dbReference type="Pfam" id="PF02152">
    <property type="entry name" value="FolB"/>
    <property type="match status" value="1"/>
</dbReference>
<dbReference type="SUPFAM" id="SSF55620">
    <property type="entry name" value="Tetrahydrobiopterin biosynthesis enzymes-like"/>
    <property type="match status" value="1"/>
</dbReference>
<comment type="catalytic activity">
    <reaction evidence="1">
        <text>7,8-dihydroneopterin = 7,8-dihydromonapterin</text>
        <dbReference type="Rhea" id="RHEA:45328"/>
        <dbReference type="ChEBI" id="CHEBI:17001"/>
        <dbReference type="ChEBI" id="CHEBI:71175"/>
        <dbReference type="EC" id="5.1.99.8"/>
    </reaction>
</comment>
<evidence type="ECO:0000313" key="11">
    <source>
        <dbReference type="EMBL" id="KAA1164376.1"/>
    </source>
</evidence>
<dbReference type="AlphaFoldDB" id="A0A063KPN2"/>
<keyword evidence="14" id="KW-1185">Reference proteome</keyword>
<evidence type="ECO:0000313" key="12">
    <source>
        <dbReference type="EMBL" id="KDC49867.1"/>
    </source>
</evidence>
<dbReference type="Proteomes" id="UP000324162">
    <property type="component" value="Unassembled WGS sequence"/>
</dbReference>
<evidence type="ECO:0000256" key="6">
    <source>
        <dbReference type="ARBA" id="ARBA00023235"/>
    </source>
</evidence>